<comment type="catalytic activity">
    <reaction evidence="7 8">
        <text>tRNA(His) + L-histidine + ATP = L-histidyl-tRNA(His) + AMP + diphosphate + H(+)</text>
        <dbReference type="Rhea" id="RHEA:17313"/>
        <dbReference type="Rhea" id="RHEA-COMP:9665"/>
        <dbReference type="Rhea" id="RHEA-COMP:9689"/>
        <dbReference type="ChEBI" id="CHEBI:15378"/>
        <dbReference type="ChEBI" id="CHEBI:30616"/>
        <dbReference type="ChEBI" id="CHEBI:33019"/>
        <dbReference type="ChEBI" id="CHEBI:57595"/>
        <dbReference type="ChEBI" id="CHEBI:78442"/>
        <dbReference type="ChEBI" id="CHEBI:78527"/>
        <dbReference type="ChEBI" id="CHEBI:456215"/>
        <dbReference type="EC" id="6.1.1.21"/>
    </reaction>
</comment>
<dbReference type="EMBL" id="AY458634">
    <property type="protein sequence ID" value="AAR37626.1"/>
    <property type="molecule type" value="Genomic_DNA"/>
</dbReference>
<reference evidence="11" key="2">
    <citation type="submission" date="2003-12" db="EMBL/GenBank/DDBJ databases">
        <title>Monterey Bay Coastal Ocean Microbial Observatory environmental clone sequencing.</title>
        <authorList>
            <person name="DeLong E.F."/>
        </authorList>
    </citation>
    <scope>NUCLEOTIDE SEQUENCE</scope>
</reference>
<keyword evidence="5 8" id="KW-0648">Protein biosynthesis</keyword>
<dbReference type="InterPro" id="IPR004516">
    <property type="entry name" value="HisRS/HisZ"/>
</dbReference>
<dbReference type="InterPro" id="IPR004154">
    <property type="entry name" value="Anticodon-bd"/>
</dbReference>
<dbReference type="Pfam" id="PF13393">
    <property type="entry name" value="tRNA-synt_His"/>
    <property type="match status" value="1"/>
</dbReference>
<dbReference type="InterPro" id="IPR045864">
    <property type="entry name" value="aa-tRNA-synth_II/BPL/LPL"/>
</dbReference>
<dbReference type="InterPro" id="IPR036621">
    <property type="entry name" value="Anticodon-bd_dom_sf"/>
</dbReference>
<dbReference type="HAMAP" id="MF_00127">
    <property type="entry name" value="His_tRNA_synth"/>
    <property type="match status" value="1"/>
</dbReference>
<dbReference type="CDD" id="cd00859">
    <property type="entry name" value="HisRS_anticodon"/>
    <property type="match status" value="1"/>
</dbReference>
<evidence type="ECO:0000256" key="9">
    <source>
        <dbReference type="PIRSR" id="PIRSR001549-1"/>
    </source>
</evidence>
<keyword evidence="8" id="KW-0963">Cytoplasm</keyword>
<evidence type="ECO:0000256" key="2">
    <source>
        <dbReference type="ARBA" id="ARBA00022598"/>
    </source>
</evidence>
<feature type="binding site" evidence="9">
    <location>
        <position position="129"/>
    </location>
    <ligand>
        <name>L-histidine</name>
        <dbReference type="ChEBI" id="CHEBI:57595"/>
    </ligand>
</feature>
<dbReference type="SUPFAM" id="SSF52954">
    <property type="entry name" value="Class II aaRS ABD-related"/>
    <property type="match status" value="1"/>
</dbReference>
<keyword evidence="4 8" id="KW-0067">ATP-binding</keyword>
<dbReference type="InterPro" id="IPR006195">
    <property type="entry name" value="aa-tRNA-synth_II"/>
</dbReference>
<feature type="binding site" evidence="9">
    <location>
        <begin position="292"/>
        <end position="293"/>
    </location>
    <ligand>
        <name>L-histidine</name>
        <dbReference type="ChEBI" id="CHEBI:57595"/>
    </ligand>
</feature>
<dbReference type="GO" id="GO:0005737">
    <property type="term" value="C:cytoplasm"/>
    <property type="evidence" value="ECO:0007669"/>
    <property type="project" value="UniProtKB-SubCell"/>
</dbReference>
<dbReference type="GO" id="GO:0006427">
    <property type="term" value="P:histidyl-tRNA aminoacylation"/>
    <property type="evidence" value="ECO:0007669"/>
    <property type="project" value="UniProtKB-UniRule"/>
</dbReference>
<dbReference type="EC" id="6.1.1.21" evidence="8"/>
<gene>
    <name evidence="8 11" type="primary">hisS</name>
    <name evidence="11" type="ORF">MBMO_EBAC750-09G06.41</name>
</gene>
<dbReference type="PANTHER" id="PTHR11476">
    <property type="entry name" value="HISTIDYL-TRNA SYNTHETASE"/>
    <property type="match status" value="1"/>
</dbReference>
<evidence type="ECO:0000256" key="7">
    <source>
        <dbReference type="ARBA" id="ARBA00047639"/>
    </source>
</evidence>
<dbReference type="GO" id="GO:0005524">
    <property type="term" value="F:ATP binding"/>
    <property type="evidence" value="ECO:0007669"/>
    <property type="project" value="UniProtKB-UniRule"/>
</dbReference>
<dbReference type="Pfam" id="PF03129">
    <property type="entry name" value="HGTP_anticodon"/>
    <property type="match status" value="1"/>
</dbReference>
<evidence type="ECO:0000256" key="5">
    <source>
        <dbReference type="ARBA" id="ARBA00022917"/>
    </source>
</evidence>
<dbReference type="PANTHER" id="PTHR11476:SF7">
    <property type="entry name" value="HISTIDINE--TRNA LIGASE"/>
    <property type="match status" value="1"/>
</dbReference>
<evidence type="ECO:0000256" key="4">
    <source>
        <dbReference type="ARBA" id="ARBA00022840"/>
    </source>
</evidence>
<dbReference type="InterPro" id="IPR041715">
    <property type="entry name" value="HisRS-like_core"/>
</dbReference>
<dbReference type="NCBIfam" id="TIGR00442">
    <property type="entry name" value="hisS"/>
    <property type="match status" value="1"/>
</dbReference>
<evidence type="ECO:0000259" key="10">
    <source>
        <dbReference type="PROSITE" id="PS50862"/>
    </source>
</evidence>
<feature type="binding site" evidence="9">
    <location>
        <begin position="85"/>
        <end position="87"/>
    </location>
    <ligand>
        <name>L-histidine</name>
        <dbReference type="ChEBI" id="CHEBI:57595"/>
    </ligand>
</feature>
<feature type="binding site" evidence="9">
    <location>
        <position position="133"/>
    </location>
    <ligand>
        <name>L-histidine</name>
        <dbReference type="ChEBI" id="CHEBI:57595"/>
    </ligand>
</feature>
<name>Q6SHJ5_9BACT</name>
<accession>Q6SHJ5</accession>
<dbReference type="Gene3D" id="3.40.50.800">
    <property type="entry name" value="Anticodon-binding domain"/>
    <property type="match status" value="1"/>
</dbReference>
<evidence type="ECO:0000313" key="11">
    <source>
        <dbReference type="EMBL" id="AAR37626.1"/>
    </source>
</evidence>
<keyword evidence="2 8" id="KW-0436">Ligase</keyword>
<comment type="subcellular location">
    <subcellularLocation>
        <location evidence="8">Cytoplasm</location>
    </subcellularLocation>
</comment>
<dbReference type="AlphaFoldDB" id="Q6SHJ5"/>
<evidence type="ECO:0000256" key="3">
    <source>
        <dbReference type="ARBA" id="ARBA00022741"/>
    </source>
</evidence>
<reference evidence="11" key="1">
    <citation type="submission" date="2003-11" db="EMBL/GenBank/DDBJ databases">
        <authorList>
            <person name="Heidelberg J.F."/>
            <person name="Eisen J.A."/>
            <person name="Nelson W.C."/>
            <person name="DeLong E.F."/>
        </authorList>
    </citation>
    <scope>NUCLEOTIDE SEQUENCE</scope>
</reference>
<evidence type="ECO:0000256" key="6">
    <source>
        <dbReference type="ARBA" id="ARBA00023146"/>
    </source>
</evidence>
<proteinExistence type="inferred from homology"/>
<evidence type="ECO:0000256" key="1">
    <source>
        <dbReference type="ARBA" id="ARBA00008226"/>
    </source>
</evidence>
<protein>
    <recommendedName>
        <fullName evidence="8">Histidine--tRNA ligase</fullName>
        <ecNumber evidence="8">6.1.1.21</ecNumber>
    </recommendedName>
    <alternativeName>
        <fullName evidence="8">Histidyl-tRNA synthetase</fullName>
        <shortName evidence="8">HisRS</shortName>
    </alternativeName>
</protein>
<dbReference type="Gene3D" id="3.30.930.10">
    <property type="entry name" value="Bira Bifunctional Protein, Domain 2"/>
    <property type="match status" value="1"/>
</dbReference>
<feature type="domain" description="Aminoacyl-transfer RNA synthetases class-II family profile" evidence="10">
    <location>
        <begin position="1"/>
        <end position="366"/>
    </location>
</feature>
<comment type="similarity">
    <text evidence="1 8">Belongs to the class-II aminoacyl-tRNA synthetase family.</text>
</comment>
<feature type="binding site" evidence="9">
    <location>
        <position position="288"/>
    </location>
    <ligand>
        <name>L-histidine</name>
        <dbReference type="ChEBI" id="CHEBI:57595"/>
    </ligand>
</feature>
<dbReference type="InterPro" id="IPR015807">
    <property type="entry name" value="His-tRNA-ligase"/>
</dbReference>
<dbReference type="PIRSF" id="PIRSF001549">
    <property type="entry name" value="His-tRNA_synth"/>
    <property type="match status" value="1"/>
</dbReference>
<dbReference type="PROSITE" id="PS50862">
    <property type="entry name" value="AA_TRNA_LIGASE_II"/>
    <property type="match status" value="1"/>
</dbReference>
<sequence>MSKQKKLKPELASGFRDRKGNELILKDRLIEIIKRNFQLFGFEPLETPGFELSENIGKFLPDEDRPMAGVFGFKDEKDWISLRYDLTAPLARYVSENFDNLSKPFKRYQVGSVWRNEKPGPGRYREFTQIDADIVGTKSVSADADMCVLLVDTLNKCGLDKNEYLIKVSNRKLIQGLLEELKVTSDLKKLTAIRAADKLDRVGISGVKALLGKGRKDKSGDFTKGAGLTENQSEEIINFLKIDSFSKLGNLSSNLTFKEGISELNEILELTKLNKFADRIKFSSAVVRGIEYYTGAIFEANLLFKVKNKKGKEIEFGSVGGGGRYDDLISRFTQSIYPATGVSIGLDRLLYAITQKKMEKIKDNNPVVICVFDKKQMSQYNKLLTLLRSSNINSEIYCGDGSLKAQMKYADKRNAPAVILYGDNEIKSGIVTIKNLKLGKEASADLKTREDWTSSKTAQITAKVENLVDEIKKLL</sequence>
<keyword evidence="6 8" id="KW-0030">Aminoacyl-tRNA synthetase</keyword>
<dbReference type="InterPro" id="IPR033656">
    <property type="entry name" value="HisRS_anticodon"/>
</dbReference>
<dbReference type="GO" id="GO:0004821">
    <property type="term" value="F:histidine-tRNA ligase activity"/>
    <property type="evidence" value="ECO:0007669"/>
    <property type="project" value="UniProtKB-UniRule"/>
</dbReference>
<organism evidence="11">
    <name type="scientific">uncultured marine bacterium 314</name>
    <dbReference type="NCBI Taxonomy" id="257387"/>
    <lineage>
        <taxon>Bacteria</taxon>
        <taxon>environmental samples</taxon>
    </lineage>
</organism>
<feature type="binding site" evidence="9">
    <location>
        <position position="115"/>
    </location>
    <ligand>
        <name>L-histidine</name>
        <dbReference type="ChEBI" id="CHEBI:57595"/>
    </ligand>
</feature>
<keyword evidence="3 8" id="KW-0547">Nucleotide-binding</keyword>
<comment type="subunit">
    <text evidence="8">Homodimer.</text>
</comment>
<evidence type="ECO:0000256" key="8">
    <source>
        <dbReference type="HAMAP-Rule" id="MF_00127"/>
    </source>
</evidence>
<dbReference type="SUPFAM" id="SSF55681">
    <property type="entry name" value="Class II aaRS and biotin synthetases"/>
    <property type="match status" value="1"/>
</dbReference>
<dbReference type="CDD" id="cd00773">
    <property type="entry name" value="HisRS-like_core"/>
    <property type="match status" value="1"/>
</dbReference>